<evidence type="ECO:0000256" key="1">
    <source>
        <dbReference type="SAM" id="MobiDB-lite"/>
    </source>
</evidence>
<sequence length="280" mass="30554">MTDSTGAAGAGRDSVDGEGETDVAPMLAVYRHDVHKLFGRSHASARDRVHGVRVNETVPHGADRDAALLSRPRGDPEQTLDAYASPPRVSFLTGEVVMTGGLRAGGRDAAVRKLVRIEDAEAMHEAWLSADVPALVNESVYYPYTSLKYHTLLAAALLDNYRAGFAFDELFLVVEETDGSATPHRTVLSTPDIRLEVTAEPGDRPAARLGETPTRCFADVWARLPEYPFDVSVSRRWGVLDAQLRRIRSWSAALQFVAEYCHRFDPAGDAGRGGEHGGER</sequence>
<gene>
    <name evidence="3" type="ORF">AArcS_1692</name>
</gene>
<reference evidence="3" key="1">
    <citation type="submission" date="2020-11" db="EMBL/GenBank/DDBJ databases">
        <title>Carbohydrate-dependent, anaerobic sulfur respiration: A novel catabolism in halophilic archaea.</title>
        <authorList>
            <person name="Sorokin D.Y."/>
            <person name="Messina E."/>
            <person name="Smedile F."/>
            <person name="La Cono V."/>
            <person name="Hallsworth J.E."/>
            <person name="Yakimov M.M."/>
        </authorList>
    </citation>
    <scope>NUCLEOTIDE SEQUENCE</scope>
    <source>
        <strain evidence="3">AArc-S</strain>
    </source>
</reference>
<dbReference type="RefSeq" id="WP_238476970.1">
    <property type="nucleotide sequence ID" value="NZ_CP064786.1"/>
</dbReference>
<evidence type="ECO:0000313" key="3">
    <source>
        <dbReference type="EMBL" id="QSG02902.1"/>
    </source>
</evidence>
<name>A0A897MR56_9EURY</name>
<accession>A0A897MR56</accession>
<dbReference type="Pfam" id="PF26506">
    <property type="entry name" value="DUF8168"/>
    <property type="match status" value="1"/>
</dbReference>
<dbReference type="Proteomes" id="UP000663586">
    <property type="component" value="Chromosome"/>
</dbReference>
<dbReference type="KEGG" id="hara:AArcS_1692"/>
<organism evidence="3 4">
    <name type="scientific">Natranaeroarchaeum sulfidigenes</name>
    <dbReference type="NCBI Taxonomy" id="2784880"/>
    <lineage>
        <taxon>Archaea</taxon>
        <taxon>Methanobacteriati</taxon>
        <taxon>Methanobacteriota</taxon>
        <taxon>Stenosarchaea group</taxon>
        <taxon>Halobacteria</taxon>
        <taxon>Halobacteriales</taxon>
        <taxon>Natronoarchaeaceae</taxon>
        <taxon>Natranaeroarchaeum</taxon>
    </lineage>
</organism>
<feature type="compositionally biased region" description="Basic and acidic residues" evidence="1">
    <location>
        <begin position="61"/>
        <end position="76"/>
    </location>
</feature>
<feature type="region of interest" description="Disordered" evidence="1">
    <location>
        <begin position="45"/>
        <end position="82"/>
    </location>
</feature>
<feature type="domain" description="DUF8168" evidence="2">
    <location>
        <begin position="26"/>
        <end position="276"/>
    </location>
</feature>
<protein>
    <recommendedName>
        <fullName evidence="2">DUF8168 domain-containing protein</fullName>
    </recommendedName>
</protein>
<evidence type="ECO:0000313" key="4">
    <source>
        <dbReference type="Proteomes" id="UP000663586"/>
    </source>
</evidence>
<dbReference type="GeneID" id="70685072"/>
<keyword evidence="4" id="KW-1185">Reference proteome</keyword>
<dbReference type="InterPro" id="IPR058481">
    <property type="entry name" value="DUF8168"/>
</dbReference>
<dbReference type="EMBL" id="CP064786">
    <property type="protein sequence ID" value="QSG02902.1"/>
    <property type="molecule type" value="Genomic_DNA"/>
</dbReference>
<dbReference type="AlphaFoldDB" id="A0A897MR56"/>
<proteinExistence type="predicted"/>
<evidence type="ECO:0000259" key="2">
    <source>
        <dbReference type="Pfam" id="PF26506"/>
    </source>
</evidence>